<keyword evidence="4" id="KW-1185">Reference proteome</keyword>
<dbReference type="GO" id="GO:0009190">
    <property type="term" value="P:cyclic nucleotide biosynthetic process"/>
    <property type="evidence" value="ECO:0007669"/>
    <property type="project" value="InterPro"/>
</dbReference>
<feature type="domain" description="Guanylate cyclase" evidence="2">
    <location>
        <begin position="916"/>
        <end position="974"/>
    </location>
</feature>
<dbReference type="InterPro" id="IPR029787">
    <property type="entry name" value="Nucleotide_cyclase"/>
</dbReference>
<feature type="compositionally biased region" description="Pro residues" evidence="1">
    <location>
        <begin position="1158"/>
        <end position="1172"/>
    </location>
</feature>
<evidence type="ECO:0000256" key="1">
    <source>
        <dbReference type="SAM" id="MobiDB-lite"/>
    </source>
</evidence>
<dbReference type="InterPro" id="IPR001054">
    <property type="entry name" value="A/G_cyclase"/>
</dbReference>
<dbReference type="InterPro" id="IPR050697">
    <property type="entry name" value="Adenylyl/Guanylyl_Cyclase_3/4"/>
</dbReference>
<sequence length="1461" mass="148220">MAKKCFRSLTSSNVKRLFPAGRYAPQATFLFWVILVAQAVSLLGNSEAVIQEESCATAVLESLFGGSAQQQVLCVNATLSPDAVTSVLSSDPRCLSDFQSKPPGLPPPAPAPPASTALISLDTFQLPGWSNGLIAEWFRNLRAAQDTALTTSLARYNFSLLTLPSPQALRGDASVVRQYTSSLEGGAGAGGYALITSDGSAEAPRTLRDVTEDFEHLPETSCVLSDDPTGPLHPRTHLLMWYRADALAALAADGVVASAAPPDDWEGLAALLAAHAAAVAATAAGGSGRNSSTEPAATLPKYGLCVTGNPHCGRVGDLLAAVAASVVQTGGASQGYVYDMSVAPPAALPLVNGSGWRYAASVLRSLLWYNAPADATPEMAAAAARGAPADCYAVSPVFRSGDCLLTFEWDAALMTMVAATALQGPGVLAAAPLPGSSRVAAAAAANSTTGGTSGGSTDGGKGNLVPCTLDLCSYSANHDLLYGLYGSYFDDYLLVGVNTSSSTGSSGSNGSSVYVESISVGWRSGYDPSANVLAAIASVESAEVARLQALRPMGQSAPPPPSLSASGNSSLITGRPIVNRAPYSAFFDIVTDINYGGIMQASGDVAVLSTASDAGRLRMLAHRLVRQLATDKLRGGLGPGRGRRSRVATAADCDSYVRGPWWILAPLLTAGGTNSTSGSSSNRTLQTQLAAAAAAAEEVLTARGVPYTLARSYLHAVLHATHAPNAAPDVPSPGNPNWFRWVLGHAAAQLASFPKVTTTEMTAAAPPPPASHATAHHRRVLGSNEGDTAAAASVAAVGDVSGLLLQYFTLAAAVLNASAVRSNYEAAISAPAWQDPSSQQQGSSGYDHSLGAGPIAGIVVGCSLVLLSAALAWALVRATRRGRAGGGGGGGGGRPATRHRDLLGRVRAPRVGPDTTLIITDVQNSTVLWEALSVATMDAALQLHHAAIRRMLELHDGYESATEGDSFIVAFACPASAAAFATACQLELLHQDWPEELLAHPDGAVVLVDPREGSTAAAAASPSGAAEPSLPPGGSPFTSSAAAAAAASGGRDGAAAPSRFIIPFLRVSTAGRRLLNGSSGKRRSSGAEAQSSRPPLTGDLATVPAFAAASASVSSAATGLHLPLMQLNPSFDIAAGGSIPVHQLRLHNPPHVYGASPPDAPSPLLLLPPPPLHQQQQQHHDESAAQIPTAPSRLGPSGRTSAGAAPSAGGAAAAAAASGGGGLHPAGCGSGSLSALSFGANRDSVGVTSDSRALMPGSMQSVPGRGQLLVVAATQMAWREQLAALYPTTAAPAAPSEVVLPPAVRGKPNARLTDGRIVAFRGLRVRMGLHSGLENPRHVVFNKVAASYQYSGDFAEAARLVSETVPGGLVVMSAASFARLRNSVELGQAGCKAVRDVLVAYAGHHVLKEDGSGGATAAAAAAAPLSVAISPPSVPGSLAGSMRRGIAALLPPAPRLSFGGG</sequence>
<evidence type="ECO:0000313" key="4">
    <source>
        <dbReference type="Proteomes" id="UP001054857"/>
    </source>
</evidence>
<dbReference type="PANTHER" id="PTHR43081">
    <property type="entry name" value="ADENYLATE CYCLASE, TERMINAL-DIFFERENTIATION SPECIFIC-RELATED"/>
    <property type="match status" value="1"/>
</dbReference>
<evidence type="ECO:0000259" key="2">
    <source>
        <dbReference type="PROSITE" id="PS50125"/>
    </source>
</evidence>
<gene>
    <name evidence="3" type="ORF">Agub_g11647</name>
</gene>
<proteinExistence type="predicted"/>
<feature type="compositionally biased region" description="Low complexity" evidence="1">
    <location>
        <begin position="1016"/>
        <end position="1028"/>
    </location>
</feature>
<dbReference type="Pfam" id="PF00211">
    <property type="entry name" value="Guanylate_cyc"/>
    <property type="match status" value="1"/>
</dbReference>
<feature type="non-terminal residue" evidence="3">
    <location>
        <position position="1"/>
    </location>
</feature>
<dbReference type="PANTHER" id="PTHR43081:SF1">
    <property type="entry name" value="ADENYLATE CYCLASE, TERMINAL-DIFFERENTIATION SPECIFIC"/>
    <property type="match status" value="1"/>
</dbReference>
<dbReference type="GO" id="GO:0035556">
    <property type="term" value="P:intracellular signal transduction"/>
    <property type="evidence" value="ECO:0007669"/>
    <property type="project" value="InterPro"/>
</dbReference>
<feature type="region of interest" description="Disordered" evidence="1">
    <location>
        <begin position="1075"/>
        <end position="1097"/>
    </location>
</feature>
<feature type="region of interest" description="Disordered" evidence="1">
    <location>
        <begin position="1150"/>
        <end position="1206"/>
    </location>
</feature>
<name>A0AAD3HQV0_9CHLO</name>
<comment type="caution">
    <text evidence="3">The sequence shown here is derived from an EMBL/GenBank/DDBJ whole genome shotgun (WGS) entry which is preliminary data.</text>
</comment>
<feature type="compositionally biased region" description="Low complexity" evidence="1">
    <location>
        <begin position="1195"/>
        <end position="1206"/>
    </location>
</feature>
<dbReference type="Gene3D" id="3.30.70.1230">
    <property type="entry name" value="Nucleotide cyclase"/>
    <property type="match status" value="2"/>
</dbReference>
<organism evidence="3 4">
    <name type="scientific">Astrephomene gubernaculifera</name>
    <dbReference type="NCBI Taxonomy" id="47775"/>
    <lineage>
        <taxon>Eukaryota</taxon>
        <taxon>Viridiplantae</taxon>
        <taxon>Chlorophyta</taxon>
        <taxon>core chlorophytes</taxon>
        <taxon>Chlorophyceae</taxon>
        <taxon>CS clade</taxon>
        <taxon>Chlamydomonadales</taxon>
        <taxon>Astrephomenaceae</taxon>
        <taxon>Astrephomene</taxon>
    </lineage>
</organism>
<dbReference type="PROSITE" id="PS50125">
    <property type="entry name" value="GUANYLATE_CYCLASE_2"/>
    <property type="match status" value="1"/>
</dbReference>
<dbReference type="SUPFAM" id="SSF55073">
    <property type="entry name" value="Nucleotide cyclase"/>
    <property type="match status" value="1"/>
</dbReference>
<feature type="region of interest" description="Disordered" evidence="1">
    <location>
        <begin position="1016"/>
        <end position="1040"/>
    </location>
</feature>
<dbReference type="Proteomes" id="UP001054857">
    <property type="component" value="Unassembled WGS sequence"/>
</dbReference>
<accession>A0AAD3HQV0</accession>
<reference evidence="3 4" key="1">
    <citation type="journal article" date="2021" name="Sci. Rep.">
        <title>Genome sequencing of the multicellular alga Astrephomene provides insights into convergent evolution of germ-soma differentiation.</title>
        <authorList>
            <person name="Yamashita S."/>
            <person name="Yamamoto K."/>
            <person name="Matsuzaki R."/>
            <person name="Suzuki S."/>
            <person name="Yamaguchi H."/>
            <person name="Hirooka S."/>
            <person name="Minakuchi Y."/>
            <person name="Miyagishima S."/>
            <person name="Kawachi M."/>
            <person name="Toyoda A."/>
            <person name="Nozaki H."/>
        </authorList>
    </citation>
    <scope>NUCLEOTIDE SEQUENCE [LARGE SCALE GENOMIC DNA]</scope>
    <source>
        <strain evidence="3 4">NIES-4017</strain>
    </source>
</reference>
<protein>
    <recommendedName>
        <fullName evidence="2">Guanylate cyclase domain-containing protein</fullName>
    </recommendedName>
</protein>
<evidence type="ECO:0000313" key="3">
    <source>
        <dbReference type="EMBL" id="GFR49581.1"/>
    </source>
</evidence>
<dbReference type="EMBL" id="BMAR01000031">
    <property type="protein sequence ID" value="GFR49581.1"/>
    <property type="molecule type" value="Genomic_DNA"/>
</dbReference>
<dbReference type="Gene3D" id="3.40.190.10">
    <property type="entry name" value="Periplasmic binding protein-like II"/>
    <property type="match status" value="1"/>
</dbReference>